<evidence type="ECO:0000256" key="1">
    <source>
        <dbReference type="ARBA" id="ARBA00006432"/>
    </source>
</evidence>
<dbReference type="PANTHER" id="PTHR43107">
    <property type="entry name" value="LONG-CHAIN FATTY ACID TRANSPORT PROTEIN"/>
    <property type="match status" value="1"/>
</dbReference>
<evidence type="ECO:0000256" key="2">
    <source>
        <dbReference type="ARBA" id="ARBA00022598"/>
    </source>
</evidence>
<keyword evidence="3" id="KW-0547">Nucleotide-binding</keyword>
<dbReference type="InterPro" id="IPR045851">
    <property type="entry name" value="AMP-bd_C_sf"/>
</dbReference>
<dbReference type="InterPro" id="IPR042099">
    <property type="entry name" value="ANL_N_sf"/>
</dbReference>
<dbReference type="RefSeq" id="WP_257511887.1">
    <property type="nucleotide sequence ID" value="NZ_JANKHG010000017.1"/>
</dbReference>
<evidence type="ECO:0000313" key="7">
    <source>
        <dbReference type="EMBL" id="MCR2746662.1"/>
    </source>
</evidence>
<dbReference type="GO" id="GO:0004467">
    <property type="term" value="F:long-chain fatty acid-CoA ligase activity"/>
    <property type="evidence" value="ECO:0007669"/>
    <property type="project" value="UniProtKB-EC"/>
</dbReference>
<evidence type="ECO:0000256" key="3">
    <source>
        <dbReference type="ARBA" id="ARBA00022741"/>
    </source>
</evidence>
<keyword evidence="2 7" id="KW-0436">Ligase</keyword>
<keyword evidence="8" id="KW-1185">Reference proteome</keyword>
<evidence type="ECO:0000259" key="5">
    <source>
        <dbReference type="Pfam" id="PF00501"/>
    </source>
</evidence>
<gene>
    <name evidence="7" type="ORF">NSP04_08370</name>
</gene>
<evidence type="ECO:0000313" key="8">
    <source>
        <dbReference type="Proteomes" id="UP001165267"/>
    </source>
</evidence>
<dbReference type="Pfam" id="PF13193">
    <property type="entry name" value="AMP-binding_C"/>
    <property type="match status" value="1"/>
</dbReference>
<evidence type="ECO:0000259" key="6">
    <source>
        <dbReference type="Pfam" id="PF13193"/>
    </source>
</evidence>
<feature type="domain" description="AMP-dependent synthetase/ligase" evidence="5">
    <location>
        <begin position="49"/>
        <end position="391"/>
    </location>
</feature>
<dbReference type="EC" id="6.2.1.3" evidence="7"/>
<name>A0ABT1XHA6_9BURK</name>
<dbReference type="EMBL" id="JANKHG010000017">
    <property type="protein sequence ID" value="MCR2746662.1"/>
    <property type="molecule type" value="Genomic_DNA"/>
</dbReference>
<dbReference type="Gene3D" id="3.30.300.30">
    <property type="match status" value="1"/>
</dbReference>
<dbReference type="Pfam" id="PF00501">
    <property type="entry name" value="AMP-binding"/>
    <property type="match status" value="1"/>
</dbReference>
<reference evidence="7" key="1">
    <citation type="submission" date="2022-07" db="EMBL/GenBank/DDBJ databases">
        <authorList>
            <person name="Xamxidin M."/>
        </authorList>
    </citation>
    <scope>NUCLEOTIDE SEQUENCE</scope>
    <source>
        <strain evidence="7">YS8-69</strain>
    </source>
</reference>
<accession>A0ABT1XHA6</accession>
<dbReference type="SUPFAM" id="SSF56801">
    <property type="entry name" value="Acetyl-CoA synthetase-like"/>
    <property type="match status" value="1"/>
</dbReference>
<keyword evidence="4" id="KW-0067">ATP-binding</keyword>
<sequence length="589" mass="64752">MTAQGKRVSVFDIAKGAIGYLPDVPQIIPSLASLALLRPHARKSMGLLFQETARKYAKRTFLKSGTESWTYQHANLICNQMARGLLAMGVKAGDTVGLLSANHADTLLAVIACAKLGAVAAMLNINQRGEVQAHSLSLVKPKLLLACSQGLEIVSQMLASYPGALDGVEILSLETESATLRVSDFKSAWCTQPSHNLAQTPQIAASSPCFYIFTSGTTGLPKASVMSHYRWLQASQGMSTAVRLNSSDVFYCCLPLYHNNALTVSLGVVLASGACFALDEKFSASQFWQRIVHYKATAFCYIGELLRYLMNQPEHMSDQNHEIRLILGNGLRPEIWNDFEDRFGIHHIFEFYGASESNLGFMNAFGLKETVGFCPLPFEVVACNADTEQVVRNRQGYCESVERGEIGLLISEVTELRPFDGYTDPKANEGKLLRNVFKKGDCWFNSGDLVRRQGWQHIQFVDRLGDTFRWKGENVATSEVEGALAKLPFLEHAVVYGVKIDGADGRAGMAAVAVKSGHHLDMNALAAALVANLPTYAVPQFVRVLNAVETTGTFKYQKVQLKKDGANPAAFSDPLYQFDTKRKTYYSIN</sequence>
<organism evidence="7 8">
    <name type="scientific">Limnobacter parvus</name>
    <dbReference type="NCBI Taxonomy" id="2939690"/>
    <lineage>
        <taxon>Bacteria</taxon>
        <taxon>Pseudomonadati</taxon>
        <taxon>Pseudomonadota</taxon>
        <taxon>Betaproteobacteria</taxon>
        <taxon>Burkholderiales</taxon>
        <taxon>Burkholderiaceae</taxon>
        <taxon>Limnobacter</taxon>
    </lineage>
</organism>
<dbReference type="Proteomes" id="UP001165267">
    <property type="component" value="Unassembled WGS sequence"/>
</dbReference>
<dbReference type="InterPro" id="IPR020845">
    <property type="entry name" value="AMP-binding_CS"/>
</dbReference>
<dbReference type="PROSITE" id="PS00455">
    <property type="entry name" value="AMP_BINDING"/>
    <property type="match status" value="1"/>
</dbReference>
<dbReference type="InterPro" id="IPR025110">
    <property type="entry name" value="AMP-bd_C"/>
</dbReference>
<evidence type="ECO:0000256" key="4">
    <source>
        <dbReference type="ARBA" id="ARBA00022840"/>
    </source>
</evidence>
<comment type="similarity">
    <text evidence="1">Belongs to the ATP-dependent AMP-binding enzyme family.</text>
</comment>
<feature type="domain" description="AMP-binding enzyme C-terminal" evidence="6">
    <location>
        <begin position="479"/>
        <end position="555"/>
    </location>
</feature>
<protein>
    <submittedName>
        <fullName evidence="7">Long-chain-acyl-CoA synthetase</fullName>
        <ecNumber evidence="7">6.2.1.3</ecNumber>
    </submittedName>
</protein>
<proteinExistence type="inferred from homology"/>
<dbReference type="PANTHER" id="PTHR43107:SF15">
    <property type="entry name" value="FATTY ACID TRANSPORT PROTEIN 3, ISOFORM A"/>
    <property type="match status" value="1"/>
</dbReference>
<dbReference type="InterPro" id="IPR000873">
    <property type="entry name" value="AMP-dep_synth/lig_dom"/>
</dbReference>
<dbReference type="Gene3D" id="3.40.50.12780">
    <property type="entry name" value="N-terminal domain of ligase-like"/>
    <property type="match status" value="1"/>
</dbReference>
<dbReference type="NCBIfam" id="NF006134">
    <property type="entry name" value="PRK08279.1"/>
    <property type="match status" value="1"/>
</dbReference>
<comment type="caution">
    <text evidence="7">The sequence shown here is derived from an EMBL/GenBank/DDBJ whole genome shotgun (WGS) entry which is preliminary data.</text>
</comment>